<dbReference type="PROSITE" id="PS51819">
    <property type="entry name" value="VOC"/>
    <property type="match status" value="1"/>
</dbReference>
<dbReference type="AlphaFoldDB" id="A0A6A8G6J0"/>
<dbReference type="InterPro" id="IPR037523">
    <property type="entry name" value="VOC_core"/>
</dbReference>
<gene>
    <name evidence="2" type="ORF">GJR99_06220</name>
</gene>
<reference evidence="2 3" key="1">
    <citation type="submission" date="2019-11" db="EMBL/GenBank/DDBJ databases">
        <title>Whole genome sequence of Haloferax sp. MBLA0078.</title>
        <authorList>
            <person name="Seo M.-J."/>
            <person name="Cho E.-S."/>
        </authorList>
    </citation>
    <scope>NUCLEOTIDE SEQUENCE [LARGE SCALE GENOMIC DNA]</scope>
    <source>
        <strain evidence="2 3">MBLA0078</strain>
    </source>
</reference>
<dbReference type="InterPro" id="IPR004360">
    <property type="entry name" value="Glyas_Fos-R_dOase_dom"/>
</dbReference>
<dbReference type="Proteomes" id="UP000443423">
    <property type="component" value="Unassembled WGS sequence"/>
</dbReference>
<dbReference type="RefSeq" id="WP_151110331.1">
    <property type="nucleotide sequence ID" value="NZ_WKJQ01000001.1"/>
</dbReference>
<sequence length="132" mass="14314">MATLAQLFLTSGDLATAREFYEVAVGLEPRTVSNGSVAYETGACELKIEADFDPEELAAFGLSPPGSERGDGAVVVLVVDEPLADVYARMERELDERPGELLVEPREVPWGGRIFLARDPDGYVLELREADG</sequence>
<dbReference type="OrthoDB" id="304574at2157"/>
<organism evidence="2 3">
    <name type="scientific">Haloferax marinum</name>
    <dbReference type="NCBI Taxonomy" id="2666143"/>
    <lineage>
        <taxon>Archaea</taxon>
        <taxon>Methanobacteriati</taxon>
        <taxon>Methanobacteriota</taxon>
        <taxon>Stenosarchaea group</taxon>
        <taxon>Halobacteria</taxon>
        <taxon>Halobacteriales</taxon>
        <taxon>Haloferacaceae</taxon>
        <taxon>Haloferax</taxon>
    </lineage>
</organism>
<dbReference type="Gene3D" id="3.10.180.10">
    <property type="entry name" value="2,3-Dihydroxybiphenyl 1,2-Dioxygenase, domain 1"/>
    <property type="match status" value="1"/>
</dbReference>
<evidence type="ECO:0000313" key="3">
    <source>
        <dbReference type="Proteomes" id="UP000443423"/>
    </source>
</evidence>
<keyword evidence="3" id="KW-1185">Reference proteome</keyword>
<comment type="caution">
    <text evidence="2">The sequence shown here is derived from an EMBL/GenBank/DDBJ whole genome shotgun (WGS) entry which is preliminary data.</text>
</comment>
<feature type="domain" description="VOC" evidence="1">
    <location>
        <begin position="3"/>
        <end position="130"/>
    </location>
</feature>
<evidence type="ECO:0000313" key="2">
    <source>
        <dbReference type="EMBL" id="MRW96172.1"/>
    </source>
</evidence>
<proteinExistence type="predicted"/>
<dbReference type="EMBL" id="WKJQ01000001">
    <property type="protein sequence ID" value="MRW96172.1"/>
    <property type="molecule type" value="Genomic_DNA"/>
</dbReference>
<dbReference type="SUPFAM" id="SSF54593">
    <property type="entry name" value="Glyoxalase/Bleomycin resistance protein/Dihydroxybiphenyl dioxygenase"/>
    <property type="match status" value="1"/>
</dbReference>
<accession>A0A6A8G6J0</accession>
<name>A0A6A8G6J0_9EURY</name>
<dbReference type="Pfam" id="PF00903">
    <property type="entry name" value="Glyoxalase"/>
    <property type="match status" value="1"/>
</dbReference>
<dbReference type="InterPro" id="IPR029068">
    <property type="entry name" value="Glyas_Bleomycin-R_OHBP_Dase"/>
</dbReference>
<protein>
    <recommendedName>
        <fullName evidence="1">VOC domain-containing protein</fullName>
    </recommendedName>
</protein>
<evidence type="ECO:0000259" key="1">
    <source>
        <dbReference type="PROSITE" id="PS51819"/>
    </source>
</evidence>